<feature type="transmembrane region" description="Helical" evidence="1">
    <location>
        <begin position="128"/>
        <end position="146"/>
    </location>
</feature>
<name>A0ABV7RL15_9GAMM</name>
<keyword evidence="1" id="KW-1133">Transmembrane helix</keyword>
<dbReference type="EMBL" id="JBHRXK010000001">
    <property type="protein sequence ID" value="MFC3550215.1"/>
    <property type="molecule type" value="Genomic_DNA"/>
</dbReference>
<evidence type="ECO:0000313" key="2">
    <source>
        <dbReference type="EMBL" id="MFC3550215.1"/>
    </source>
</evidence>
<organism evidence="2 3">
    <name type="scientific">Lysobacter cavernae</name>
    <dbReference type="NCBI Taxonomy" id="1685901"/>
    <lineage>
        <taxon>Bacteria</taxon>
        <taxon>Pseudomonadati</taxon>
        <taxon>Pseudomonadota</taxon>
        <taxon>Gammaproteobacteria</taxon>
        <taxon>Lysobacterales</taxon>
        <taxon>Lysobacteraceae</taxon>
        <taxon>Lysobacter</taxon>
    </lineage>
</organism>
<protein>
    <recommendedName>
        <fullName evidence="4">DUF975 family protein</fullName>
    </recommendedName>
</protein>
<accession>A0ABV7RL15</accession>
<comment type="caution">
    <text evidence="2">The sequence shown here is derived from an EMBL/GenBank/DDBJ whole genome shotgun (WGS) entry which is preliminary data.</text>
</comment>
<feature type="transmembrane region" description="Helical" evidence="1">
    <location>
        <begin position="255"/>
        <end position="275"/>
    </location>
</feature>
<feature type="transmembrane region" description="Helical" evidence="1">
    <location>
        <begin position="214"/>
        <end position="235"/>
    </location>
</feature>
<feature type="transmembrane region" description="Helical" evidence="1">
    <location>
        <begin position="347"/>
        <end position="369"/>
    </location>
</feature>
<gene>
    <name evidence="2" type="ORF">ACFOLC_04225</name>
</gene>
<keyword evidence="1" id="KW-0472">Membrane</keyword>
<reference evidence="3" key="1">
    <citation type="journal article" date="2019" name="Int. J. Syst. Evol. Microbiol.">
        <title>The Global Catalogue of Microorganisms (GCM) 10K type strain sequencing project: providing services to taxonomists for standard genome sequencing and annotation.</title>
        <authorList>
            <consortium name="The Broad Institute Genomics Platform"/>
            <consortium name="The Broad Institute Genome Sequencing Center for Infectious Disease"/>
            <person name="Wu L."/>
            <person name="Ma J."/>
        </authorList>
    </citation>
    <scope>NUCLEOTIDE SEQUENCE [LARGE SCALE GENOMIC DNA]</scope>
    <source>
        <strain evidence="3">KCTC 42875</strain>
    </source>
</reference>
<feature type="transmembrane region" description="Helical" evidence="1">
    <location>
        <begin position="166"/>
        <end position="194"/>
    </location>
</feature>
<proteinExistence type="predicted"/>
<evidence type="ECO:0000256" key="1">
    <source>
        <dbReference type="SAM" id="Phobius"/>
    </source>
</evidence>
<evidence type="ECO:0008006" key="4">
    <source>
        <dbReference type="Google" id="ProtNLM"/>
    </source>
</evidence>
<feature type="transmembrane region" description="Helical" evidence="1">
    <location>
        <begin position="69"/>
        <end position="87"/>
    </location>
</feature>
<evidence type="ECO:0000313" key="3">
    <source>
        <dbReference type="Proteomes" id="UP001595740"/>
    </source>
</evidence>
<keyword evidence="1" id="KW-0812">Transmembrane</keyword>
<dbReference type="RefSeq" id="WP_386757814.1">
    <property type="nucleotide sequence ID" value="NZ_JBHRXK010000001.1"/>
</dbReference>
<sequence length="381" mass="41137">MDDSYSLLRGGPAFRLTRAVGLHREGVPTALLLTFALLLIVLVPMVVATAAKGTLTGGVQIPLFSDPTVIARFLIAMPLLVLAAPAADERIWHTVQRLRNMVAPEAQERFDAVLQRLRGWRDANLPEIGLFVLAVAGSFLAQPLGLHDAVSDWRTEGQGLSLAGQWLVWVGMPVFRFLNLLWLWRLGLWVFLLWQYARMELSLHAAHPDGRGGLAFLGYAQRAFAVLALVGGLLLAGSCVEQVLYYGATLGSLKFLMGGYVVLVMVLLVAPLLLLSRQLLMLKQAGLLTYGALGTDCSERFEEKWLGRTRGAGAPILEAGDSSALTDLTGVYGTVNGMSVVPFDRNLLISLTVAAASPLLAVVLVSTSVDEIITKLLSILV</sequence>
<keyword evidence="3" id="KW-1185">Reference proteome</keyword>
<dbReference type="Proteomes" id="UP001595740">
    <property type="component" value="Unassembled WGS sequence"/>
</dbReference>
<feature type="transmembrane region" description="Helical" evidence="1">
    <location>
        <begin position="30"/>
        <end position="49"/>
    </location>
</feature>